<dbReference type="EMBL" id="JXTC01001034">
    <property type="protein sequence ID" value="PON33242.1"/>
    <property type="molecule type" value="Genomic_DNA"/>
</dbReference>
<sequence length="126" mass="14714">MEPTRGISNLILKMATTKSKMQQFNGKGDFKIWRQWMRVILVQQKVAQVLQGEKNLPSTISEKEKTEMLETAYNTMILYLSDNVLRKCNKEISAASLWLKLDNLYMTKSLTDQIYLKVKLFGFKMQ</sequence>
<protein>
    <recommendedName>
        <fullName evidence="3">Retrovirus-related Pol polyprotein from transposon TNT 1-94</fullName>
    </recommendedName>
</protein>
<dbReference type="InParanoid" id="A0A2P5A9N4"/>
<dbReference type="OrthoDB" id="1744659at2759"/>
<dbReference type="Pfam" id="PF14223">
    <property type="entry name" value="Retrotran_gag_2"/>
    <property type="match status" value="1"/>
</dbReference>
<evidence type="ECO:0008006" key="3">
    <source>
        <dbReference type="Google" id="ProtNLM"/>
    </source>
</evidence>
<name>A0A2P5A9N4_TREOI</name>
<organism evidence="1 2">
    <name type="scientific">Trema orientale</name>
    <name type="common">Charcoal tree</name>
    <name type="synonym">Celtis orientalis</name>
    <dbReference type="NCBI Taxonomy" id="63057"/>
    <lineage>
        <taxon>Eukaryota</taxon>
        <taxon>Viridiplantae</taxon>
        <taxon>Streptophyta</taxon>
        <taxon>Embryophyta</taxon>
        <taxon>Tracheophyta</taxon>
        <taxon>Spermatophyta</taxon>
        <taxon>Magnoliopsida</taxon>
        <taxon>eudicotyledons</taxon>
        <taxon>Gunneridae</taxon>
        <taxon>Pentapetalae</taxon>
        <taxon>rosids</taxon>
        <taxon>fabids</taxon>
        <taxon>Rosales</taxon>
        <taxon>Cannabaceae</taxon>
        <taxon>Trema</taxon>
    </lineage>
</organism>
<accession>A0A2P5A9N4</accession>
<keyword evidence="2" id="KW-1185">Reference proteome</keyword>
<evidence type="ECO:0000313" key="1">
    <source>
        <dbReference type="EMBL" id="PON33242.1"/>
    </source>
</evidence>
<dbReference type="STRING" id="63057.A0A2P5A9N4"/>
<proteinExistence type="predicted"/>
<evidence type="ECO:0000313" key="2">
    <source>
        <dbReference type="Proteomes" id="UP000237000"/>
    </source>
</evidence>
<reference evidence="2" key="1">
    <citation type="submission" date="2016-06" db="EMBL/GenBank/DDBJ databases">
        <title>Parallel loss of symbiosis genes in relatives of nitrogen-fixing non-legume Parasponia.</title>
        <authorList>
            <person name="Van Velzen R."/>
            <person name="Holmer R."/>
            <person name="Bu F."/>
            <person name="Rutten L."/>
            <person name="Van Zeijl A."/>
            <person name="Liu W."/>
            <person name="Santuari L."/>
            <person name="Cao Q."/>
            <person name="Sharma T."/>
            <person name="Shen D."/>
            <person name="Roswanjaya Y."/>
            <person name="Wardhani T."/>
            <person name="Kalhor M.S."/>
            <person name="Jansen J."/>
            <person name="Van den Hoogen J."/>
            <person name="Gungor B."/>
            <person name="Hartog M."/>
            <person name="Hontelez J."/>
            <person name="Verver J."/>
            <person name="Yang W.-C."/>
            <person name="Schijlen E."/>
            <person name="Repin R."/>
            <person name="Schilthuizen M."/>
            <person name="Schranz E."/>
            <person name="Heidstra R."/>
            <person name="Miyata K."/>
            <person name="Fedorova E."/>
            <person name="Kohlen W."/>
            <person name="Bisseling T."/>
            <person name="Smit S."/>
            <person name="Geurts R."/>
        </authorList>
    </citation>
    <scope>NUCLEOTIDE SEQUENCE [LARGE SCALE GENOMIC DNA]</scope>
    <source>
        <strain evidence="2">cv. RG33-2</strain>
    </source>
</reference>
<gene>
    <name evidence="1" type="ORF">TorRG33x02_355210</name>
</gene>
<dbReference type="Proteomes" id="UP000237000">
    <property type="component" value="Unassembled WGS sequence"/>
</dbReference>
<comment type="caution">
    <text evidence="1">The sequence shown here is derived from an EMBL/GenBank/DDBJ whole genome shotgun (WGS) entry which is preliminary data.</text>
</comment>
<dbReference type="AlphaFoldDB" id="A0A2P5A9N4"/>